<dbReference type="InterPro" id="IPR009081">
    <property type="entry name" value="PP-bd_ACP"/>
</dbReference>
<evidence type="ECO:0000256" key="3">
    <source>
        <dbReference type="ARBA" id="ARBA00022679"/>
    </source>
</evidence>
<dbReference type="SUPFAM" id="SSF53901">
    <property type="entry name" value="Thiolase-like"/>
    <property type="match status" value="1"/>
</dbReference>
<feature type="region of interest" description="Disordered" evidence="9">
    <location>
        <begin position="1254"/>
        <end position="1275"/>
    </location>
</feature>
<feature type="active site" description="Proton acceptor; for dehydratase activity" evidence="8">
    <location>
        <position position="941"/>
    </location>
</feature>
<dbReference type="Gene3D" id="1.10.1200.10">
    <property type="entry name" value="ACP-like"/>
    <property type="match status" value="1"/>
</dbReference>
<keyword evidence="1" id="KW-0596">Phosphopantetheine</keyword>
<dbReference type="InterPro" id="IPR014043">
    <property type="entry name" value="Acyl_transferase_dom"/>
</dbReference>
<dbReference type="OrthoDB" id="329835at2759"/>
<dbReference type="InterPro" id="IPR032821">
    <property type="entry name" value="PKS_assoc"/>
</dbReference>
<dbReference type="Gene3D" id="3.40.50.720">
    <property type="entry name" value="NAD(P)-binding Rossmann-like Domain"/>
    <property type="match status" value="1"/>
</dbReference>
<gene>
    <name evidence="13" type="ORF">E4U60_000053</name>
</gene>
<dbReference type="SUPFAM" id="SSF47336">
    <property type="entry name" value="ACP-like"/>
    <property type="match status" value="1"/>
</dbReference>
<evidence type="ECO:0000313" key="13">
    <source>
        <dbReference type="EMBL" id="KAG5949767.1"/>
    </source>
</evidence>
<dbReference type="SUPFAM" id="SSF50129">
    <property type="entry name" value="GroES-like"/>
    <property type="match status" value="1"/>
</dbReference>
<accession>A0A9P7MJT8</accession>
<feature type="domain" description="Ketosynthase family 3 (KS3)" evidence="11">
    <location>
        <begin position="5"/>
        <end position="430"/>
    </location>
</feature>
<dbReference type="InterPro" id="IPR016036">
    <property type="entry name" value="Malonyl_transacylase_ACP-bd"/>
</dbReference>
<dbReference type="Pfam" id="PF23114">
    <property type="entry name" value="NAD-bd_HRPKS_sdrA"/>
    <property type="match status" value="1"/>
</dbReference>
<evidence type="ECO:0000256" key="2">
    <source>
        <dbReference type="ARBA" id="ARBA00022553"/>
    </source>
</evidence>
<dbReference type="Gene3D" id="3.40.47.10">
    <property type="match status" value="1"/>
</dbReference>
<keyword evidence="4" id="KW-0521">NADP</keyword>
<dbReference type="InterPro" id="IPR049551">
    <property type="entry name" value="PKS_DH_C"/>
</dbReference>
<evidence type="ECO:0000256" key="5">
    <source>
        <dbReference type="ARBA" id="ARBA00023002"/>
    </source>
</evidence>
<dbReference type="Pfam" id="PF00698">
    <property type="entry name" value="Acyl_transf_1"/>
    <property type="match status" value="1"/>
</dbReference>
<dbReference type="FunFam" id="3.40.50.720:FF:000209">
    <property type="entry name" value="Polyketide synthase Pks12"/>
    <property type="match status" value="1"/>
</dbReference>
<dbReference type="InterPro" id="IPR050091">
    <property type="entry name" value="PKS_NRPS_Biosynth_Enz"/>
</dbReference>
<feature type="domain" description="PKS/mFAS DH" evidence="12">
    <location>
        <begin position="909"/>
        <end position="1231"/>
    </location>
</feature>
<organism evidence="13 14">
    <name type="scientific">Claviceps pazoutovae</name>
    <dbReference type="NCBI Taxonomy" id="1649127"/>
    <lineage>
        <taxon>Eukaryota</taxon>
        <taxon>Fungi</taxon>
        <taxon>Dikarya</taxon>
        <taxon>Ascomycota</taxon>
        <taxon>Pezizomycotina</taxon>
        <taxon>Sordariomycetes</taxon>
        <taxon>Hypocreomycetidae</taxon>
        <taxon>Hypocreales</taxon>
        <taxon>Clavicipitaceae</taxon>
        <taxon>Claviceps</taxon>
    </lineage>
</organism>
<dbReference type="InterPro" id="IPR036291">
    <property type="entry name" value="NAD(P)-bd_dom_sf"/>
</dbReference>
<dbReference type="SUPFAM" id="SSF51735">
    <property type="entry name" value="NAD(P)-binding Rossmann-fold domains"/>
    <property type="match status" value="2"/>
</dbReference>
<dbReference type="Pfam" id="PF08659">
    <property type="entry name" value="KR"/>
    <property type="match status" value="1"/>
</dbReference>
<dbReference type="InterPro" id="IPR042104">
    <property type="entry name" value="PKS_dehydratase_sf"/>
</dbReference>
<dbReference type="PROSITE" id="PS00606">
    <property type="entry name" value="KS3_1"/>
    <property type="match status" value="1"/>
</dbReference>
<dbReference type="CDD" id="cd00833">
    <property type="entry name" value="PKS"/>
    <property type="match status" value="1"/>
</dbReference>
<evidence type="ECO:0000256" key="8">
    <source>
        <dbReference type="PROSITE-ProRule" id="PRU01363"/>
    </source>
</evidence>
<dbReference type="InterPro" id="IPR018201">
    <property type="entry name" value="Ketoacyl_synth_AS"/>
</dbReference>
<dbReference type="Pfam" id="PF16197">
    <property type="entry name" value="KAsynt_C_assoc"/>
    <property type="match status" value="1"/>
</dbReference>
<dbReference type="CDD" id="cd05195">
    <property type="entry name" value="enoyl_red"/>
    <property type="match status" value="1"/>
</dbReference>
<evidence type="ECO:0000256" key="7">
    <source>
        <dbReference type="ARBA" id="ARBA00023315"/>
    </source>
</evidence>
<dbReference type="EMBL" id="SRPO01000001">
    <property type="protein sequence ID" value="KAG5949767.1"/>
    <property type="molecule type" value="Genomic_DNA"/>
</dbReference>
<dbReference type="InterPro" id="IPR013149">
    <property type="entry name" value="ADH-like_C"/>
</dbReference>
<dbReference type="InterPro" id="IPR013968">
    <property type="entry name" value="PKS_KR"/>
</dbReference>
<dbReference type="InterPro" id="IPR057326">
    <property type="entry name" value="KR_dom"/>
</dbReference>
<feature type="region of interest" description="N-terminal hotdog fold" evidence="8">
    <location>
        <begin position="909"/>
        <end position="1044"/>
    </location>
</feature>
<dbReference type="Pfam" id="PF08240">
    <property type="entry name" value="ADH_N"/>
    <property type="match status" value="1"/>
</dbReference>
<dbReference type="SMART" id="SM00823">
    <property type="entry name" value="PKS_PP"/>
    <property type="match status" value="1"/>
</dbReference>
<comment type="caution">
    <text evidence="13">The sequence shown here is derived from an EMBL/GenBank/DDBJ whole genome shotgun (WGS) entry which is preliminary data.</text>
</comment>
<dbReference type="InterPro" id="IPR016039">
    <property type="entry name" value="Thiolase-like"/>
</dbReference>
<keyword evidence="6" id="KW-0511">Multifunctional enzyme</keyword>
<dbReference type="SMART" id="SM00825">
    <property type="entry name" value="PKS_KS"/>
    <property type="match status" value="1"/>
</dbReference>
<dbReference type="PROSITE" id="PS50075">
    <property type="entry name" value="CARRIER"/>
    <property type="match status" value="1"/>
</dbReference>
<dbReference type="SMART" id="SM00827">
    <property type="entry name" value="PKS_AT"/>
    <property type="match status" value="1"/>
</dbReference>
<evidence type="ECO:0000256" key="1">
    <source>
        <dbReference type="ARBA" id="ARBA00022450"/>
    </source>
</evidence>
<dbReference type="GO" id="GO:0016491">
    <property type="term" value="F:oxidoreductase activity"/>
    <property type="evidence" value="ECO:0007669"/>
    <property type="project" value="UniProtKB-KW"/>
</dbReference>
<dbReference type="InterPro" id="IPR013154">
    <property type="entry name" value="ADH-like_N"/>
</dbReference>
<keyword evidence="3" id="KW-0808">Transferase</keyword>
<evidence type="ECO:0000256" key="6">
    <source>
        <dbReference type="ARBA" id="ARBA00023268"/>
    </source>
</evidence>
<evidence type="ECO:0000256" key="4">
    <source>
        <dbReference type="ARBA" id="ARBA00022857"/>
    </source>
</evidence>
<dbReference type="PROSITE" id="PS52004">
    <property type="entry name" value="KS3_2"/>
    <property type="match status" value="1"/>
</dbReference>
<evidence type="ECO:0000313" key="14">
    <source>
        <dbReference type="Proteomes" id="UP000706124"/>
    </source>
</evidence>
<dbReference type="InterPro" id="IPR056501">
    <property type="entry name" value="NAD-bd_HRPKS_sdrA"/>
</dbReference>
<dbReference type="GO" id="GO:0030639">
    <property type="term" value="P:polyketide biosynthetic process"/>
    <property type="evidence" value="ECO:0007669"/>
    <property type="project" value="UniProtKB-ARBA"/>
</dbReference>
<dbReference type="PANTHER" id="PTHR43775:SF13">
    <property type="entry name" value="POLYKETIDE SYNTHASE 1"/>
    <property type="match status" value="1"/>
</dbReference>
<dbReference type="InterPro" id="IPR001227">
    <property type="entry name" value="Ac_transferase_dom_sf"/>
</dbReference>
<dbReference type="GO" id="GO:0031177">
    <property type="term" value="F:phosphopantetheine binding"/>
    <property type="evidence" value="ECO:0007669"/>
    <property type="project" value="InterPro"/>
</dbReference>
<dbReference type="InterPro" id="IPR006162">
    <property type="entry name" value="Ppantetheine_attach_site"/>
</dbReference>
<dbReference type="InterPro" id="IPR011032">
    <property type="entry name" value="GroES-like_sf"/>
</dbReference>
<dbReference type="GO" id="GO:1901336">
    <property type="term" value="P:lactone biosynthetic process"/>
    <property type="evidence" value="ECO:0007669"/>
    <property type="project" value="UniProtKB-ARBA"/>
</dbReference>
<dbReference type="InterPro" id="IPR049900">
    <property type="entry name" value="PKS_mFAS_DH"/>
</dbReference>
<dbReference type="InterPro" id="IPR014030">
    <property type="entry name" value="Ketoacyl_synth_N"/>
</dbReference>
<dbReference type="Pfam" id="PF00107">
    <property type="entry name" value="ADH_zinc_N"/>
    <property type="match status" value="1"/>
</dbReference>
<dbReference type="GO" id="GO:0004312">
    <property type="term" value="F:fatty acid synthase activity"/>
    <property type="evidence" value="ECO:0007669"/>
    <property type="project" value="TreeGrafter"/>
</dbReference>
<keyword evidence="14" id="KW-1185">Reference proteome</keyword>
<dbReference type="PROSITE" id="PS00012">
    <property type="entry name" value="PHOSPHOPANTETHEINE"/>
    <property type="match status" value="1"/>
</dbReference>
<dbReference type="SUPFAM" id="SSF55048">
    <property type="entry name" value="Probable ACP-binding domain of malonyl-CoA ACP transacylase"/>
    <property type="match status" value="1"/>
</dbReference>
<dbReference type="InterPro" id="IPR014031">
    <property type="entry name" value="Ketoacyl_synth_C"/>
</dbReference>
<dbReference type="Gene3D" id="3.40.366.10">
    <property type="entry name" value="Malonyl-Coenzyme A Acyl Carrier Protein, domain 2"/>
    <property type="match status" value="1"/>
</dbReference>
<dbReference type="Pfam" id="PF23297">
    <property type="entry name" value="ACP_SdgA_C"/>
    <property type="match status" value="1"/>
</dbReference>
<evidence type="ECO:0000259" key="11">
    <source>
        <dbReference type="PROSITE" id="PS52004"/>
    </source>
</evidence>
<dbReference type="PANTHER" id="PTHR43775">
    <property type="entry name" value="FATTY ACID SYNTHASE"/>
    <property type="match status" value="1"/>
</dbReference>
<dbReference type="SMART" id="SM00822">
    <property type="entry name" value="PKS_KR"/>
    <property type="match status" value="1"/>
</dbReference>
<dbReference type="Gene3D" id="3.30.70.3290">
    <property type="match status" value="1"/>
</dbReference>
<dbReference type="SMART" id="SM00826">
    <property type="entry name" value="PKS_DH"/>
    <property type="match status" value="1"/>
</dbReference>
<feature type="active site" description="Proton donor; for dehydratase activity" evidence="8">
    <location>
        <position position="1135"/>
    </location>
</feature>
<dbReference type="Proteomes" id="UP000706124">
    <property type="component" value="Unassembled WGS sequence"/>
</dbReference>
<dbReference type="InterPro" id="IPR020841">
    <property type="entry name" value="PKS_Beta-ketoAc_synthase_dom"/>
</dbReference>
<sequence length="2199" mass="239891">MIANMEPIAIVGMSCRLPGDVSTLDSFWTLMSRARSGWCDIPKSRMSKEGYWHPNPEKKGCFNCVGGYFLQGDISEFDATFFNITQAEAQAMDPQQRQLLECTFEAMENAGIPKEEVSGKNMAVYVGTSPSDYHLGSLRDLETVPMFDATGNHQSILAGRIAHFFDLRGPCFAVDTACSSGLHAVHLAVQSLRAGETEQAVVASSRLNLAPDHIASMSTNRLLSEHGVTYAFDHRAKSGFARGEGTGCLILKPLSRAIKDNDKIWSVIRNTGINQDGRTVGITAPNPKAQEQLIREVYAKAGIDPRECGFVEAHGTGTKVGDPLEATAIHSVFGEGRTSRSPLFIGSVKSNIGHLEPTSGIVSMIKASLMLDKGFLLPNANFEAENEAIPLAKWNMKVATTTRPWPKDKRFISINNFGFGGSNAHCVLEKYQTTAARLKPQAPSAMRLFVLSGNDEESAKKRSQQLGVYLEQHPGVFEKHLIRNIAYTLCNRRSHLSWRSAMVGSTTADLADSLNGPEAKPTRVSRTPKLAFVFTGQGAQWYAMGQELMESHEVYASAMCEADNTLKQLGAEFSLIEELSRPKEETKVNQAYLSQPICTAVQLGLVNLLSAWGIKPSSVVGHSSGEIGAAYAAGALSFRNALSAAFNRGRAVAEMLSKPSKPEGVMLAVGAGKETVEPMMKTLKGYTTVACENSPNSVTVSGETAAIDELSAKLEKDSVFNRKLKVEVAYHSKHMELASESYMNSIKDINATSTDVAFYSAVKGERLESTSEVDAKYWVANLTNPVLFSGALQALCNAEEPDVLIEIGPHSALEGPIKSIVKAVGDKAKKTTYLSSLKREQNATRSLLTLAGNLFKKGSMLDFSSVNPDILHPTPSHIPNMAPYPWSAKKYWRESRVSRQHRLKPFARHDLLGLMTSLSSDLEPSWRNVIRTDDIPWLRDHKMQELTAFPFSGFVSIGVEAVSQRASMRGVEFDQFNIREMQVTRPLLMQDDQEYEIITNLRQYSEGTRSYSDKWDEFRVHSYHESRGWTEHCRGLIGVSKREQSNQVCSVMQDEAAEVVAKAEEVCKTDLPTSAFYNELRERGAGYGPILQNIHSLTAADDFEHGMGKVVVPDTGATMPEKYQTKSFINAAFLDLLFQHTFVVLGAGRGAMPCLYMPSAVKEIQLQKSISSETGEQFDVYVQGKTDLSRPTAMEVLIQALNTRNRGNGDEQPSIIIKGFEVSPVKDDAVEILEAKKLTYKTVWAPLGNPKEIDAGKAGTKVKQEASTTNGDATKTDAADVWSSNARGIVILTERSSDDSLVRGLASGIESRTGQAPTITSLGKAQVADKMCINLYELDCSLFEKMTADVFERLQDILLTSSMFLWVTSGAFKKAENPHRSMALGLTRTIRSETDKNIATLDFDASTKLDASGQTKLIIDTLDYMLSHVDDDDAMDMEFTEEGGSVVVPRAVEDVELNAFIQRETQPSMTYLQPFQQPGRRLKLDILRPGALDSLYFQDDENTPLGPDDIEIAVEATGMNFKDVMISMGQLASPYIGVECSGTVARIGSDVKSLSVGDRVCAMPLGAYRTFARCLATSAAKIPKDMSMETAASVPVAYCTAYYGLFQIANLQAGEKILIHAAAGGVGQCAIQLANMVGAEIFATVGSPDKKRLIMEKYGIPEDHIFHSRNTKFGPAIRTMTKGKGVDVVLNSLAGDLLRETWDCIGHFGRFIEIGKRDITSNTRLEMRRFDSNALFSSVDLTILAAERPQIMGKVMKAVMACMEDRKIGPIHPVTAMSLSDCEKALRLLQGGKTTGKLVLSHKADDQVQATHPRMEEKRMFSENASYVILGGTGGLGRSMTKWMLQKGAGSIVLMSRSGMNSKVEELVQELGDLGSKIHVKACDIADYASLESVFRDCSTSLPPIRGVIHATMVLRDMLYEKMTFEDFDAVVQSKVAGAWNAHKALAGQEIDFFILLSSIAGIIGNKGQASYAAANTFLDSLARHRREHGLAGTAIALPAMDEVGYLSENAERRGIVMDTLKGNTANAEELHALVTAAIEGRNGAGLWSGPDASQILTGLYIENSSRPPYTIHDARFANLLAAASSSVDDDDPSAQAVSIKQVVAAASTAQVAEEAVASSLIKKLSAILLVNEDDLDFSSSVTACGLDSLNAIELRNWISKELLAHLQVLELLTSDTLLKLAGLILQKSRMPLKFKNDA</sequence>
<protein>
    <submittedName>
        <fullName evidence="13">Type I Iterative PKS</fullName>
    </submittedName>
</protein>
<keyword evidence="2" id="KW-0597">Phosphoprotein</keyword>
<dbReference type="PROSITE" id="PS52019">
    <property type="entry name" value="PKS_MFAS_DH"/>
    <property type="match status" value="1"/>
</dbReference>
<dbReference type="GO" id="GO:0006633">
    <property type="term" value="P:fatty acid biosynthetic process"/>
    <property type="evidence" value="ECO:0007669"/>
    <property type="project" value="InterPro"/>
</dbReference>
<dbReference type="SUPFAM" id="SSF52151">
    <property type="entry name" value="FabD/lysophospholipase-like"/>
    <property type="match status" value="1"/>
</dbReference>
<dbReference type="FunFam" id="3.40.366.10:FF:000002">
    <property type="entry name" value="Probable polyketide synthase 2"/>
    <property type="match status" value="1"/>
</dbReference>
<dbReference type="Pfam" id="PF02801">
    <property type="entry name" value="Ketoacyl-synt_C"/>
    <property type="match status" value="1"/>
</dbReference>
<reference evidence="13 14" key="1">
    <citation type="journal article" date="2020" name="bioRxiv">
        <title>Whole genome comparisons of ergot fungi reveals the divergence and evolution of species within the genus Claviceps are the result of varying mechanisms driving genome evolution and host range expansion.</title>
        <authorList>
            <person name="Wyka S.A."/>
            <person name="Mondo S.J."/>
            <person name="Liu M."/>
            <person name="Dettman J."/>
            <person name="Nalam V."/>
            <person name="Broders K.D."/>
        </authorList>
    </citation>
    <scope>NUCLEOTIDE SEQUENCE [LARGE SCALE GENOMIC DNA]</scope>
    <source>
        <strain evidence="13 14">CCC 1485</strain>
    </source>
</reference>
<dbReference type="InterPro" id="IPR016035">
    <property type="entry name" value="Acyl_Trfase/lysoPLipase"/>
</dbReference>
<dbReference type="InterPro" id="IPR020807">
    <property type="entry name" value="PKS_DH"/>
</dbReference>
<dbReference type="Gene3D" id="3.90.180.10">
    <property type="entry name" value="Medium-chain alcohol dehydrogenases, catalytic domain"/>
    <property type="match status" value="1"/>
</dbReference>
<evidence type="ECO:0000256" key="9">
    <source>
        <dbReference type="SAM" id="MobiDB-lite"/>
    </source>
</evidence>
<dbReference type="InterPro" id="IPR036736">
    <property type="entry name" value="ACP-like_sf"/>
</dbReference>
<proteinExistence type="predicted"/>
<dbReference type="Pfam" id="PF21089">
    <property type="entry name" value="PKS_DH_N"/>
    <property type="match status" value="1"/>
</dbReference>
<feature type="domain" description="Carrier" evidence="10">
    <location>
        <begin position="2112"/>
        <end position="2189"/>
    </location>
</feature>
<keyword evidence="5" id="KW-0560">Oxidoreductase</keyword>
<dbReference type="InterPro" id="IPR049552">
    <property type="entry name" value="PKS_DH_N"/>
</dbReference>
<name>A0A9P7MJT8_9HYPO</name>
<dbReference type="Gene3D" id="3.10.129.110">
    <property type="entry name" value="Polyketide synthase dehydratase"/>
    <property type="match status" value="1"/>
</dbReference>
<dbReference type="Pfam" id="PF14765">
    <property type="entry name" value="PS-DH"/>
    <property type="match status" value="1"/>
</dbReference>
<dbReference type="GO" id="GO:0004315">
    <property type="term" value="F:3-oxoacyl-[acyl-carrier-protein] synthase activity"/>
    <property type="evidence" value="ECO:0007669"/>
    <property type="project" value="InterPro"/>
</dbReference>
<keyword evidence="7" id="KW-0012">Acyltransferase</keyword>
<dbReference type="SMART" id="SM00829">
    <property type="entry name" value="PKS_ER"/>
    <property type="match status" value="1"/>
</dbReference>
<dbReference type="Pfam" id="PF00109">
    <property type="entry name" value="ketoacyl-synt"/>
    <property type="match status" value="1"/>
</dbReference>
<feature type="region of interest" description="C-terminal hotdog fold" evidence="8">
    <location>
        <begin position="1068"/>
        <end position="1231"/>
    </location>
</feature>
<evidence type="ECO:0000259" key="10">
    <source>
        <dbReference type="PROSITE" id="PS50075"/>
    </source>
</evidence>
<dbReference type="InterPro" id="IPR020806">
    <property type="entry name" value="PKS_PP-bd"/>
</dbReference>
<evidence type="ECO:0000259" key="12">
    <source>
        <dbReference type="PROSITE" id="PS52019"/>
    </source>
</evidence>
<dbReference type="InterPro" id="IPR020843">
    <property type="entry name" value="ER"/>
</dbReference>